<name>A0ACC2ZQD6_9EURO</name>
<reference evidence="1" key="1">
    <citation type="submission" date="2022-10" db="EMBL/GenBank/DDBJ databases">
        <title>Culturing micro-colonial fungi from biological soil crusts in the Mojave desert and describing Neophaeococcomyces mojavensis, and introducing the new genera and species Taxawa tesnikishii.</title>
        <authorList>
            <person name="Kurbessoian T."/>
            <person name="Stajich J.E."/>
        </authorList>
    </citation>
    <scope>NUCLEOTIDE SEQUENCE</scope>
    <source>
        <strain evidence="1">JES_112</strain>
    </source>
</reference>
<proteinExistence type="predicted"/>
<organism evidence="1 2">
    <name type="scientific">Neophaeococcomyces mojaviensis</name>
    <dbReference type="NCBI Taxonomy" id="3383035"/>
    <lineage>
        <taxon>Eukaryota</taxon>
        <taxon>Fungi</taxon>
        <taxon>Dikarya</taxon>
        <taxon>Ascomycota</taxon>
        <taxon>Pezizomycotina</taxon>
        <taxon>Eurotiomycetes</taxon>
        <taxon>Chaetothyriomycetidae</taxon>
        <taxon>Chaetothyriales</taxon>
        <taxon>Chaetothyriales incertae sedis</taxon>
        <taxon>Neophaeococcomyces</taxon>
    </lineage>
</organism>
<dbReference type="Proteomes" id="UP001172386">
    <property type="component" value="Unassembled WGS sequence"/>
</dbReference>
<keyword evidence="2" id="KW-1185">Reference proteome</keyword>
<accession>A0ACC2ZQD6</accession>
<gene>
    <name evidence="1" type="ORF">H2198_010836</name>
</gene>
<evidence type="ECO:0000313" key="2">
    <source>
        <dbReference type="Proteomes" id="UP001172386"/>
    </source>
</evidence>
<protein>
    <submittedName>
        <fullName evidence="1">Uncharacterized protein</fullName>
    </submittedName>
</protein>
<sequence length="450" mass="51023">MPIQLLDLPSDILALLPEHIRNIEDFTSFTSTCRGLRTLSKRTPARTILRLAAASAPTFFQPHPHFLIAATVRSATTPVQHDSTLLPGLISAFRGGIDGLYAHCIAHGSLTLDELRRWYYLRFSTINPLIDAIDKMAGPQWAATPDFWHGGVSEPWTLDTEPNLAAFQIIIYAELFGHSILPFLEPKSERHLPVLNLDTRLEYIKYCIPDDMCDTGYPGFQVLQTGPYVVPKAQREVTQQLPQCQVELRYILYCGRWKRLWKALVMEVGGHFVVYEERDKARAEAEAEAQVEAPSFDLPMEVEMYTTDDEEEEEEEEAEEDRETHEQVVEQNAESSVEGTVGSHAEPPTGEGPDDWKEDLWWNAVLFSGGMDGFRMMMEYNKTNVLSDKDRARLVNIRKQIEALDAADRPGLRRIGTYLRALVSEAPDMVNEVYICMAPYFPGTQRNGGW</sequence>
<dbReference type="EMBL" id="JAPDRQ010000431">
    <property type="protein sequence ID" value="KAJ9649837.1"/>
    <property type="molecule type" value="Genomic_DNA"/>
</dbReference>
<comment type="caution">
    <text evidence="1">The sequence shown here is derived from an EMBL/GenBank/DDBJ whole genome shotgun (WGS) entry which is preliminary data.</text>
</comment>
<evidence type="ECO:0000313" key="1">
    <source>
        <dbReference type="EMBL" id="KAJ9649837.1"/>
    </source>
</evidence>